<feature type="compositionally biased region" description="Polar residues" evidence="2">
    <location>
        <begin position="351"/>
        <end position="369"/>
    </location>
</feature>
<protein>
    <recommendedName>
        <fullName evidence="3">SWIM-type domain-containing protein</fullName>
    </recommendedName>
</protein>
<comment type="caution">
    <text evidence="4">The sequence shown here is derived from an EMBL/GenBank/DDBJ whole genome shotgun (WGS) entry which is preliminary data.</text>
</comment>
<feature type="region of interest" description="Disordered" evidence="2">
    <location>
        <begin position="269"/>
        <end position="303"/>
    </location>
</feature>
<dbReference type="GO" id="GO:0008270">
    <property type="term" value="F:zinc ion binding"/>
    <property type="evidence" value="ECO:0007669"/>
    <property type="project" value="UniProtKB-KW"/>
</dbReference>
<reference evidence="4" key="1">
    <citation type="submission" date="2023-03" db="EMBL/GenBank/DDBJ databases">
        <title>Massive genome expansion in bonnet fungi (Mycena s.s.) driven by repeated elements and novel gene families across ecological guilds.</title>
        <authorList>
            <consortium name="Lawrence Berkeley National Laboratory"/>
            <person name="Harder C.B."/>
            <person name="Miyauchi S."/>
            <person name="Viragh M."/>
            <person name="Kuo A."/>
            <person name="Thoen E."/>
            <person name="Andreopoulos B."/>
            <person name="Lu D."/>
            <person name="Skrede I."/>
            <person name="Drula E."/>
            <person name="Henrissat B."/>
            <person name="Morin E."/>
            <person name="Kohler A."/>
            <person name="Barry K."/>
            <person name="LaButti K."/>
            <person name="Morin E."/>
            <person name="Salamov A."/>
            <person name="Lipzen A."/>
            <person name="Mereny Z."/>
            <person name="Hegedus B."/>
            <person name="Baldrian P."/>
            <person name="Stursova M."/>
            <person name="Weitz H."/>
            <person name="Taylor A."/>
            <person name="Grigoriev I.V."/>
            <person name="Nagy L.G."/>
            <person name="Martin F."/>
            <person name="Kauserud H."/>
        </authorList>
    </citation>
    <scope>NUCLEOTIDE SEQUENCE</scope>
    <source>
        <strain evidence="4">CBHHK182m</strain>
    </source>
</reference>
<dbReference type="PANTHER" id="PTHR33977:SF1">
    <property type="entry name" value="ZINC ION BINDING PROTEIN"/>
    <property type="match status" value="1"/>
</dbReference>
<keyword evidence="5" id="KW-1185">Reference proteome</keyword>
<feature type="compositionally biased region" description="Polar residues" evidence="2">
    <location>
        <begin position="281"/>
        <end position="299"/>
    </location>
</feature>
<keyword evidence="1" id="KW-0479">Metal-binding</keyword>
<dbReference type="InterPro" id="IPR007527">
    <property type="entry name" value="Znf_SWIM"/>
</dbReference>
<feature type="domain" description="SWIM-type" evidence="3">
    <location>
        <begin position="232"/>
        <end position="263"/>
    </location>
</feature>
<evidence type="ECO:0000256" key="2">
    <source>
        <dbReference type="SAM" id="MobiDB-lite"/>
    </source>
</evidence>
<evidence type="ECO:0000313" key="4">
    <source>
        <dbReference type="EMBL" id="KAJ7701051.1"/>
    </source>
</evidence>
<dbReference type="Proteomes" id="UP001215598">
    <property type="component" value="Unassembled WGS sequence"/>
</dbReference>
<organism evidence="4 5">
    <name type="scientific">Mycena metata</name>
    <dbReference type="NCBI Taxonomy" id="1033252"/>
    <lineage>
        <taxon>Eukaryota</taxon>
        <taxon>Fungi</taxon>
        <taxon>Dikarya</taxon>
        <taxon>Basidiomycota</taxon>
        <taxon>Agaricomycotina</taxon>
        <taxon>Agaricomycetes</taxon>
        <taxon>Agaricomycetidae</taxon>
        <taxon>Agaricales</taxon>
        <taxon>Marasmiineae</taxon>
        <taxon>Mycenaceae</taxon>
        <taxon>Mycena</taxon>
    </lineage>
</organism>
<sequence>MLASNGCEPTITHFLRLHRAKSPSTIPSRIILDFDWAEINSCVAVYHLFLLLCWWHVLHAWQQHLRITEHPELWELLKKWIRIADANEFTSAWVKIQSMAPRGFKDYLIRFWMPERVLRMWSAVYRLPRSIFEACDTNMLIEAWHHVLKWKFLHGKRNRRVDHLLKTLLEDVLPYYALKQRRQEFGFEGPDIEAKKRMDVIERSKIYVKTDIIQVSEEQFIVPSKNNPSKFYEVDLEAYTCTCDDYPLICFCKHLCAVQTLFDEPGAYADESSRPPLQVPGLSSLQTDPPQVQQHSEPSQKAAKKIVTALAEKLEILAARLRHPRRQNNFPDLLPLEQALDDVLAATDRSSVLPTSQRLPPNQSTAWSKTKNDMMPAIKTKRQKAGDPAYGGGASSGGKAPKSDRI</sequence>
<name>A0AAD7DY78_9AGAR</name>
<evidence type="ECO:0000313" key="5">
    <source>
        <dbReference type="Proteomes" id="UP001215598"/>
    </source>
</evidence>
<proteinExistence type="predicted"/>
<dbReference type="AlphaFoldDB" id="A0AAD7DY78"/>
<keyword evidence="1" id="KW-0863">Zinc-finger</keyword>
<accession>A0AAD7DY78</accession>
<feature type="region of interest" description="Disordered" evidence="2">
    <location>
        <begin position="351"/>
        <end position="406"/>
    </location>
</feature>
<dbReference type="PANTHER" id="PTHR33977">
    <property type="entry name" value="ZINC ION BINDING PROTEIN"/>
    <property type="match status" value="1"/>
</dbReference>
<dbReference type="EMBL" id="JARKIB010000541">
    <property type="protein sequence ID" value="KAJ7701051.1"/>
    <property type="molecule type" value="Genomic_DNA"/>
</dbReference>
<keyword evidence="1" id="KW-0862">Zinc</keyword>
<feature type="non-terminal residue" evidence="4">
    <location>
        <position position="1"/>
    </location>
</feature>
<evidence type="ECO:0000259" key="3">
    <source>
        <dbReference type="PROSITE" id="PS50966"/>
    </source>
</evidence>
<evidence type="ECO:0000256" key="1">
    <source>
        <dbReference type="PROSITE-ProRule" id="PRU00325"/>
    </source>
</evidence>
<dbReference type="PROSITE" id="PS50966">
    <property type="entry name" value="ZF_SWIM"/>
    <property type="match status" value="1"/>
</dbReference>
<gene>
    <name evidence="4" type="ORF">B0H16DRAFT_1250899</name>
</gene>